<comment type="caution">
    <text evidence="4">The sequence shown here is derived from an EMBL/GenBank/DDBJ whole genome shotgun (WGS) entry which is preliminary data.</text>
</comment>
<evidence type="ECO:0000313" key="4">
    <source>
        <dbReference type="EMBL" id="TCS82627.1"/>
    </source>
</evidence>
<accession>A0A4R3KIV5</accession>
<evidence type="ECO:0000256" key="2">
    <source>
        <dbReference type="PROSITE-ProRule" id="PRU00335"/>
    </source>
</evidence>
<evidence type="ECO:0000313" key="5">
    <source>
        <dbReference type="Proteomes" id="UP000295726"/>
    </source>
</evidence>
<reference evidence="4 5" key="1">
    <citation type="submission" date="2019-03" db="EMBL/GenBank/DDBJ databases">
        <title>Genomic Encyclopedia of Type Strains, Phase IV (KMG-IV): sequencing the most valuable type-strain genomes for metagenomic binning, comparative biology and taxonomic classification.</title>
        <authorList>
            <person name="Goeker M."/>
        </authorList>
    </citation>
    <scope>NUCLEOTIDE SEQUENCE [LARGE SCALE GENOMIC DNA]</scope>
    <source>
        <strain evidence="4 5">DSM 29489</strain>
    </source>
</reference>
<dbReference type="InterPro" id="IPR001647">
    <property type="entry name" value="HTH_TetR"/>
</dbReference>
<evidence type="ECO:0000256" key="1">
    <source>
        <dbReference type="ARBA" id="ARBA00023125"/>
    </source>
</evidence>
<dbReference type="SUPFAM" id="SSF46689">
    <property type="entry name" value="Homeodomain-like"/>
    <property type="match status" value="1"/>
</dbReference>
<feature type="domain" description="HTH tetR-type" evidence="3">
    <location>
        <begin position="11"/>
        <end position="71"/>
    </location>
</feature>
<evidence type="ECO:0000259" key="3">
    <source>
        <dbReference type="PROSITE" id="PS50977"/>
    </source>
</evidence>
<dbReference type="InterPro" id="IPR050624">
    <property type="entry name" value="HTH-type_Tx_Regulator"/>
</dbReference>
<dbReference type="PROSITE" id="PS50977">
    <property type="entry name" value="HTH_TETR_2"/>
    <property type="match status" value="1"/>
</dbReference>
<keyword evidence="1 2" id="KW-0238">DNA-binding</keyword>
<gene>
    <name evidence="4" type="ORF">EDD59_10124</name>
</gene>
<dbReference type="GO" id="GO:0003677">
    <property type="term" value="F:DNA binding"/>
    <property type="evidence" value="ECO:0007669"/>
    <property type="project" value="UniProtKB-UniRule"/>
</dbReference>
<organism evidence="4 5">
    <name type="scientific">Muricomes intestini</name>
    <dbReference type="NCBI Taxonomy" id="1796634"/>
    <lineage>
        <taxon>Bacteria</taxon>
        <taxon>Bacillati</taxon>
        <taxon>Bacillota</taxon>
        <taxon>Clostridia</taxon>
        <taxon>Lachnospirales</taxon>
        <taxon>Lachnospiraceae</taxon>
        <taxon>Muricomes</taxon>
    </lineage>
</organism>
<dbReference type="InterPro" id="IPR009057">
    <property type="entry name" value="Homeodomain-like_sf"/>
</dbReference>
<dbReference type="EMBL" id="SLZZ01000001">
    <property type="protein sequence ID" value="TCS82627.1"/>
    <property type="molecule type" value="Genomic_DNA"/>
</dbReference>
<sequence length="179" mass="20881">MSDTIDNRRRMFTKRVIQEEFLKILKEKKLSKITVKEISAAAGINRGTFYYYYADPFQLYSEIENEFISQIMNYIKTDEEDISSWLGTLLHLLKDNQDMTIVVLADSTEGMLLDSVLNTVKNKTITSFIKKYPHSSSEERELFFTYFAQGSISVIKRWLLEFPYIPPDHIADVLINLLS</sequence>
<dbReference type="InterPro" id="IPR039532">
    <property type="entry name" value="TetR_C_Firmicutes"/>
</dbReference>
<dbReference type="RefSeq" id="WP_165920823.1">
    <property type="nucleotide sequence ID" value="NZ_DAIQXH010000003.1"/>
</dbReference>
<protein>
    <submittedName>
        <fullName evidence="4">TetR family transcriptional regulator</fullName>
    </submittedName>
</protein>
<dbReference type="AlphaFoldDB" id="A0A4R3KIV5"/>
<dbReference type="PANTHER" id="PTHR43479:SF7">
    <property type="entry name" value="TETR-FAMILY TRANSCRIPTIONAL REGULATOR"/>
    <property type="match status" value="1"/>
</dbReference>
<name>A0A4R3KIV5_9FIRM</name>
<keyword evidence="5" id="KW-1185">Reference proteome</keyword>
<dbReference type="PANTHER" id="PTHR43479">
    <property type="entry name" value="ACREF/ENVCD OPERON REPRESSOR-RELATED"/>
    <property type="match status" value="1"/>
</dbReference>
<dbReference type="Gene3D" id="1.10.357.10">
    <property type="entry name" value="Tetracycline Repressor, domain 2"/>
    <property type="match status" value="1"/>
</dbReference>
<proteinExistence type="predicted"/>
<dbReference type="Proteomes" id="UP000295726">
    <property type="component" value="Unassembled WGS sequence"/>
</dbReference>
<dbReference type="Pfam" id="PF14278">
    <property type="entry name" value="TetR_C_8"/>
    <property type="match status" value="1"/>
</dbReference>
<feature type="DNA-binding region" description="H-T-H motif" evidence="2">
    <location>
        <begin position="34"/>
        <end position="53"/>
    </location>
</feature>